<sequence>MRLARTLFALVSCVAATTRASSFRALRQHVAPRAQVDTCGYISFTTAVYNPGPSTPVCICLSDVPDAFYSNNIVLKSLRAKIGVLALTTLTTSLVKDNGTMCTYPTGATPVCSQSDPCGFQCPAPLVQQASQCVCAAPYTSCNGVCGVFPNGCGMAVPQKFSWKRNVLAGRSLGIKTHAEAQTTCHSGETVCGVPRRSVGFECLDLARTLDSCGGCVYPSPFLLPSKQGPPGKDCSVLPNALDVGCVAGNCVVRRCEVGFSVSRAGDACQADN</sequence>
<gene>
    <name evidence="1" type="ORF">FA95DRAFT_1681380</name>
</gene>
<accession>A0ACB8RJX4</accession>
<evidence type="ECO:0000313" key="1">
    <source>
        <dbReference type="EMBL" id="KAI0044192.1"/>
    </source>
</evidence>
<dbReference type="EMBL" id="MU275991">
    <property type="protein sequence ID" value="KAI0044192.1"/>
    <property type="molecule type" value="Genomic_DNA"/>
</dbReference>
<reference evidence="1" key="2">
    <citation type="journal article" date="2022" name="New Phytol.">
        <title>Evolutionary transition to the ectomycorrhizal habit in the genomes of a hyperdiverse lineage of mushroom-forming fungi.</title>
        <authorList>
            <person name="Looney B."/>
            <person name="Miyauchi S."/>
            <person name="Morin E."/>
            <person name="Drula E."/>
            <person name="Courty P.E."/>
            <person name="Kohler A."/>
            <person name="Kuo A."/>
            <person name="LaButti K."/>
            <person name="Pangilinan J."/>
            <person name="Lipzen A."/>
            <person name="Riley R."/>
            <person name="Andreopoulos W."/>
            <person name="He G."/>
            <person name="Johnson J."/>
            <person name="Nolan M."/>
            <person name="Tritt A."/>
            <person name="Barry K.W."/>
            <person name="Grigoriev I.V."/>
            <person name="Nagy L.G."/>
            <person name="Hibbett D."/>
            <person name="Henrissat B."/>
            <person name="Matheny P.B."/>
            <person name="Labbe J."/>
            <person name="Martin F.M."/>
        </authorList>
    </citation>
    <scope>NUCLEOTIDE SEQUENCE</scope>
    <source>
        <strain evidence="1">FP105234-sp</strain>
    </source>
</reference>
<comment type="caution">
    <text evidence="1">The sequence shown here is derived from an EMBL/GenBank/DDBJ whole genome shotgun (WGS) entry which is preliminary data.</text>
</comment>
<protein>
    <submittedName>
        <fullName evidence="1">Uncharacterized protein</fullName>
    </submittedName>
</protein>
<keyword evidence="2" id="KW-1185">Reference proteome</keyword>
<reference evidence="1" key="1">
    <citation type="submission" date="2021-02" db="EMBL/GenBank/DDBJ databases">
        <authorList>
            <consortium name="DOE Joint Genome Institute"/>
            <person name="Ahrendt S."/>
            <person name="Looney B.P."/>
            <person name="Miyauchi S."/>
            <person name="Morin E."/>
            <person name="Drula E."/>
            <person name="Courty P.E."/>
            <person name="Chicoki N."/>
            <person name="Fauchery L."/>
            <person name="Kohler A."/>
            <person name="Kuo A."/>
            <person name="Labutti K."/>
            <person name="Pangilinan J."/>
            <person name="Lipzen A."/>
            <person name="Riley R."/>
            <person name="Andreopoulos W."/>
            <person name="He G."/>
            <person name="Johnson J."/>
            <person name="Barry K.W."/>
            <person name="Grigoriev I.V."/>
            <person name="Nagy L."/>
            <person name="Hibbett D."/>
            <person name="Henrissat B."/>
            <person name="Matheny P.B."/>
            <person name="Labbe J."/>
            <person name="Martin F."/>
        </authorList>
    </citation>
    <scope>NUCLEOTIDE SEQUENCE</scope>
    <source>
        <strain evidence="1">FP105234-sp</strain>
    </source>
</reference>
<evidence type="ECO:0000313" key="2">
    <source>
        <dbReference type="Proteomes" id="UP000814033"/>
    </source>
</evidence>
<organism evidence="1 2">
    <name type="scientific">Auriscalpium vulgare</name>
    <dbReference type="NCBI Taxonomy" id="40419"/>
    <lineage>
        <taxon>Eukaryota</taxon>
        <taxon>Fungi</taxon>
        <taxon>Dikarya</taxon>
        <taxon>Basidiomycota</taxon>
        <taxon>Agaricomycotina</taxon>
        <taxon>Agaricomycetes</taxon>
        <taxon>Russulales</taxon>
        <taxon>Auriscalpiaceae</taxon>
        <taxon>Auriscalpium</taxon>
    </lineage>
</organism>
<proteinExistence type="predicted"/>
<dbReference type="Proteomes" id="UP000814033">
    <property type="component" value="Unassembled WGS sequence"/>
</dbReference>
<name>A0ACB8RJX4_9AGAM</name>